<name>A0A7V1BRR8_9GAMM</name>
<evidence type="ECO:0000259" key="2">
    <source>
        <dbReference type="Pfam" id="PF20249"/>
    </source>
</evidence>
<reference evidence="3" key="1">
    <citation type="journal article" date="2020" name="mSystems">
        <title>Genome- and Community-Level Interaction Insights into Carbon Utilization and Element Cycling Functions of Hydrothermarchaeota in Hydrothermal Sediment.</title>
        <authorList>
            <person name="Zhou Z."/>
            <person name="Liu Y."/>
            <person name="Xu W."/>
            <person name="Pan J."/>
            <person name="Luo Z.H."/>
            <person name="Li M."/>
        </authorList>
    </citation>
    <scope>NUCLEOTIDE SEQUENCE [LARGE SCALE GENOMIC DNA]</scope>
    <source>
        <strain evidence="3">HyVt-324</strain>
    </source>
</reference>
<keyword evidence="1" id="KW-0812">Transmembrane</keyword>
<organism evidence="3">
    <name type="scientific">Halopseudomonas xinjiangensis</name>
    <dbReference type="NCBI Taxonomy" id="487184"/>
    <lineage>
        <taxon>Bacteria</taxon>
        <taxon>Pseudomonadati</taxon>
        <taxon>Pseudomonadota</taxon>
        <taxon>Gammaproteobacteria</taxon>
        <taxon>Pseudomonadales</taxon>
        <taxon>Pseudomonadaceae</taxon>
        <taxon>Halopseudomonas</taxon>
    </lineage>
</organism>
<dbReference type="Pfam" id="PF20249">
    <property type="entry name" value="VasX_N"/>
    <property type="match status" value="1"/>
</dbReference>
<evidence type="ECO:0000313" key="3">
    <source>
        <dbReference type="EMBL" id="HDZ58192.1"/>
    </source>
</evidence>
<feature type="domain" description="Toxin VasX N-terminal region" evidence="2">
    <location>
        <begin position="24"/>
        <end position="157"/>
    </location>
</feature>
<accession>A0A7V1BRR8</accession>
<dbReference type="CDD" id="cd20708">
    <property type="entry name" value="MIX_IV"/>
    <property type="match status" value="1"/>
</dbReference>
<feature type="transmembrane region" description="Helical" evidence="1">
    <location>
        <begin position="655"/>
        <end position="679"/>
    </location>
</feature>
<comment type="caution">
    <text evidence="3">The sequence shown here is derived from an EMBL/GenBank/DDBJ whole genome shotgun (WGS) entry which is preliminary data.</text>
</comment>
<keyword evidence="1" id="KW-1133">Transmembrane helix</keyword>
<dbReference type="InterPro" id="IPR046864">
    <property type="entry name" value="VasX_N"/>
</dbReference>
<keyword evidence="1" id="KW-0472">Membrane</keyword>
<proteinExistence type="predicted"/>
<dbReference type="Proteomes" id="UP000885703">
    <property type="component" value="Unassembled WGS sequence"/>
</dbReference>
<feature type="non-terminal residue" evidence="3">
    <location>
        <position position="878"/>
    </location>
</feature>
<feature type="transmembrane region" description="Helical" evidence="1">
    <location>
        <begin position="745"/>
        <end position="763"/>
    </location>
</feature>
<dbReference type="AlphaFoldDB" id="A0A7V1BRR8"/>
<protein>
    <recommendedName>
        <fullName evidence="2">Toxin VasX N-terminal region domain-containing protein</fullName>
    </recommendedName>
</protein>
<sequence>MTAQTNPMESYPYPVQGAHCPLLVAVLPLRYAIGPDQGIEAGIPGLPPLRGDFPMLKPDSPPTKTLQYNRRLLRDGWLYLWLEEQQRLVEYRVRSFHFGETDRAGSVIDTRSLPYLIMPAGESAKLTWAPVQWTKPQYDAASQNSGVRQRVMRPFTPGVGPSSHLIRKDLDTLVIGEYHSPDGYKWSCEPDTGSRPEWVRTIFAMNHCEQQAWAVVDDPWGVAMDLAALMRERKTTHESFMAERADDWAMAGVLRSLAKGDAQLASKMTSIADVRRLNQVWHEMDTVEDRFANDMADLSGCWVEWFSTLHREGFATLGTACGHFDIIDPAHRDALEQHLALACLGPAATQQGAMAVQQALAAPTPQKPWMLWALLGVTRRLDAAQLANIIGVADAASETLPETASNAARVAQALLLSASINRGAARLASFSPASAQEPLLASIAPAVALKTRNWPDELDQLGKTYFIAALGRSQQRMEISAATRREVGEWLSEQIGTRTSSAIQASQPAAPATAAVAAIPVFRLVSGSSSSPVPAVGPGSHSPAINPVAAAVGTIPNVGAVAANVTRTEMLDLSRRALQDAPVKSAIAILAGINLVLMTRELAGDRTAMAWVGSFGSLAGTGAAIAAIAEKLWGMDWRRLVRSYGAAHAVSQAKLVNVLTAGMAVQGASAVVSVLNIIVFGGQSMDAYRHGDLDTAALDTGVAAASAGQLVLQAKAFRTYRAARAAVLAGQLAALRTGTAVTGNAAGFVLLSLTSLIVGGVVMRQYTQDTPLERWVANTRFGVNPAAWSHNYHEEMTQLYALLFPISLRLERYPELNPRTGRHVEVTWLILRLQGQNTLTDEMIYFEGQEVWDGGGWFTNGVGQSVTWTARDFEVDAG</sequence>
<gene>
    <name evidence="3" type="ORF">ENH64_17215</name>
</gene>
<evidence type="ECO:0000256" key="1">
    <source>
        <dbReference type="SAM" id="Phobius"/>
    </source>
</evidence>
<feature type="transmembrane region" description="Helical" evidence="1">
    <location>
        <begin position="608"/>
        <end position="634"/>
    </location>
</feature>
<dbReference type="EMBL" id="DRFO01000042">
    <property type="protein sequence ID" value="HDZ58192.1"/>
    <property type="molecule type" value="Genomic_DNA"/>
</dbReference>